<evidence type="ECO:0000256" key="4">
    <source>
        <dbReference type="PROSITE-ProRule" id="PRU00742"/>
    </source>
</evidence>
<dbReference type="Pfam" id="PF00491">
    <property type="entry name" value="Arginase"/>
    <property type="match status" value="1"/>
</dbReference>
<dbReference type="Gene3D" id="3.40.800.10">
    <property type="entry name" value="Ureohydrolase domain"/>
    <property type="match status" value="1"/>
</dbReference>
<keyword evidence="3" id="KW-0464">Manganese</keyword>
<dbReference type="RefSeq" id="WP_113693832.1">
    <property type="nucleotide sequence ID" value="NZ_CP015163.1"/>
</dbReference>
<keyword evidence="7" id="KW-1185">Reference proteome</keyword>
<evidence type="ECO:0000256" key="5">
    <source>
        <dbReference type="SAM" id="MobiDB-lite"/>
    </source>
</evidence>
<evidence type="ECO:0000313" key="7">
    <source>
        <dbReference type="Proteomes" id="UP000250434"/>
    </source>
</evidence>
<feature type="region of interest" description="Disordered" evidence="5">
    <location>
        <begin position="227"/>
        <end position="246"/>
    </location>
</feature>
<dbReference type="Proteomes" id="UP000250434">
    <property type="component" value="Chromosome"/>
</dbReference>
<dbReference type="GO" id="GO:0030145">
    <property type="term" value="F:manganese ion binding"/>
    <property type="evidence" value="ECO:0007669"/>
    <property type="project" value="TreeGrafter"/>
</dbReference>
<keyword evidence="2" id="KW-0378">Hydrolase</keyword>
<reference evidence="6 7" key="1">
    <citation type="submission" date="2016-04" db="EMBL/GenBank/DDBJ databases">
        <title>Complete genome sequence and analysis of deep-sea sediment isolate, Amycolatopsis sp. WP1.</title>
        <authorList>
            <person name="Wang H."/>
            <person name="Chen S."/>
            <person name="Wu Q."/>
        </authorList>
    </citation>
    <scope>NUCLEOTIDE SEQUENCE [LARGE SCALE GENOMIC DNA]</scope>
    <source>
        <strain evidence="6 7">WP1</strain>
    </source>
</reference>
<dbReference type="EMBL" id="CP015163">
    <property type="protein sequence ID" value="AXB44579.1"/>
    <property type="molecule type" value="Genomic_DNA"/>
</dbReference>
<dbReference type="SUPFAM" id="SSF52768">
    <property type="entry name" value="Arginase/deacetylase"/>
    <property type="match status" value="1"/>
</dbReference>
<accession>A0A344L955</accession>
<evidence type="ECO:0000256" key="1">
    <source>
        <dbReference type="ARBA" id="ARBA00022723"/>
    </source>
</evidence>
<dbReference type="GO" id="GO:0004053">
    <property type="term" value="F:arginase activity"/>
    <property type="evidence" value="ECO:0007669"/>
    <property type="project" value="TreeGrafter"/>
</dbReference>
<dbReference type="InterPro" id="IPR023696">
    <property type="entry name" value="Ureohydrolase_dom_sf"/>
</dbReference>
<sequence length="246" mass="26127">MSTLLVPYHLDESMSELPQRAGRVITAEMPPGEFWSRIAPLHGVVADAVADADRPAVIAGDCTVALGVVAGLRRRGVVPAVVWFDAHGDLHTPQSSASNYPGGMPLRRVLDQGVGPVWLVGARDLDPPEAEFLAATDSVQRAEIGELTVPDGPIYLHIDLDVLDPAEVPGFRFPAERGPSAKEIRQAARRVLDTGRVVAMTLVCSWQPGHGASRAAGPLVDELLDYYGTAGRPPGSTGSPADRHAR</sequence>
<dbReference type="PROSITE" id="PS51409">
    <property type="entry name" value="ARGINASE_2"/>
    <property type="match status" value="1"/>
</dbReference>
<dbReference type="KEGG" id="aab:A4R43_20440"/>
<dbReference type="OrthoDB" id="7331788at2"/>
<evidence type="ECO:0000256" key="3">
    <source>
        <dbReference type="ARBA" id="ARBA00023211"/>
    </source>
</evidence>
<evidence type="ECO:0000256" key="2">
    <source>
        <dbReference type="ARBA" id="ARBA00022801"/>
    </source>
</evidence>
<evidence type="ECO:0008006" key="8">
    <source>
        <dbReference type="Google" id="ProtNLM"/>
    </source>
</evidence>
<gene>
    <name evidence="6" type="ORF">A4R43_20440</name>
</gene>
<dbReference type="PANTHER" id="PTHR43782:SF3">
    <property type="entry name" value="ARGINASE"/>
    <property type="match status" value="1"/>
</dbReference>
<protein>
    <recommendedName>
        <fullName evidence="8">Arginase</fullName>
    </recommendedName>
</protein>
<dbReference type="GO" id="GO:0005829">
    <property type="term" value="C:cytosol"/>
    <property type="evidence" value="ECO:0007669"/>
    <property type="project" value="TreeGrafter"/>
</dbReference>
<dbReference type="AlphaFoldDB" id="A0A344L955"/>
<keyword evidence="1" id="KW-0479">Metal-binding</keyword>
<comment type="similarity">
    <text evidence="4">Belongs to the arginase family.</text>
</comment>
<dbReference type="PRINTS" id="PR00116">
    <property type="entry name" value="ARGINASE"/>
</dbReference>
<dbReference type="InterPro" id="IPR006035">
    <property type="entry name" value="Ureohydrolase"/>
</dbReference>
<name>A0A344L955_9PSEU</name>
<proteinExistence type="inferred from homology"/>
<dbReference type="PANTHER" id="PTHR43782">
    <property type="entry name" value="ARGINASE"/>
    <property type="match status" value="1"/>
</dbReference>
<evidence type="ECO:0000313" key="6">
    <source>
        <dbReference type="EMBL" id="AXB44579.1"/>
    </source>
</evidence>
<organism evidence="6 7">
    <name type="scientific">Amycolatopsis albispora</name>
    <dbReference type="NCBI Taxonomy" id="1804986"/>
    <lineage>
        <taxon>Bacteria</taxon>
        <taxon>Bacillati</taxon>
        <taxon>Actinomycetota</taxon>
        <taxon>Actinomycetes</taxon>
        <taxon>Pseudonocardiales</taxon>
        <taxon>Pseudonocardiaceae</taxon>
        <taxon>Amycolatopsis</taxon>
    </lineage>
</organism>